<proteinExistence type="predicted"/>
<reference evidence="1" key="2">
    <citation type="submission" date="2018-05" db="EMBL/GenBank/DDBJ databases">
        <title>OgluRS3 (Oryza glumaepatula Reference Sequence Version 3).</title>
        <authorList>
            <person name="Zhang J."/>
            <person name="Kudrna D."/>
            <person name="Lee S."/>
            <person name="Talag J."/>
            <person name="Welchert J."/>
            <person name="Wing R.A."/>
        </authorList>
    </citation>
    <scope>NUCLEOTIDE SEQUENCE [LARGE SCALE GENOMIC DNA]</scope>
</reference>
<sequence length="77" mass="8193">MPGPKPMDRFETSVSRALQLPVCATAGVALRLSAGVLVVDLEGDEAAAARRCRHCGRARDEKDDAPISPKLTVRCCS</sequence>
<keyword evidence="2" id="KW-1185">Reference proteome</keyword>
<organism evidence="1">
    <name type="scientific">Oryza glumipatula</name>
    <dbReference type="NCBI Taxonomy" id="40148"/>
    <lineage>
        <taxon>Eukaryota</taxon>
        <taxon>Viridiplantae</taxon>
        <taxon>Streptophyta</taxon>
        <taxon>Embryophyta</taxon>
        <taxon>Tracheophyta</taxon>
        <taxon>Spermatophyta</taxon>
        <taxon>Magnoliopsida</taxon>
        <taxon>Liliopsida</taxon>
        <taxon>Poales</taxon>
        <taxon>Poaceae</taxon>
        <taxon>BOP clade</taxon>
        <taxon>Oryzoideae</taxon>
        <taxon>Oryzeae</taxon>
        <taxon>Oryzinae</taxon>
        <taxon>Oryza</taxon>
    </lineage>
</organism>
<accession>A0A0E0AAA1</accession>
<evidence type="ECO:0000313" key="1">
    <source>
        <dbReference type="EnsemblPlants" id="OGLUM06G17700.1"/>
    </source>
</evidence>
<reference evidence="1" key="1">
    <citation type="submission" date="2015-04" db="UniProtKB">
        <authorList>
            <consortium name="EnsemblPlants"/>
        </authorList>
    </citation>
    <scope>IDENTIFICATION</scope>
</reference>
<dbReference type="EnsemblPlants" id="OGLUM06G17700.1">
    <property type="protein sequence ID" value="OGLUM06G17700.1"/>
    <property type="gene ID" value="OGLUM06G17700"/>
</dbReference>
<protein>
    <submittedName>
        <fullName evidence="1">Uncharacterized protein</fullName>
    </submittedName>
</protein>
<dbReference type="HOGENOM" id="CLU_2642121_0_0_1"/>
<name>A0A0E0AAA1_9ORYZ</name>
<dbReference type="Proteomes" id="UP000026961">
    <property type="component" value="Chromosome 6"/>
</dbReference>
<dbReference type="AlphaFoldDB" id="A0A0E0AAA1"/>
<dbReference type="Gramene" id="OGLUM06G17700.1">
    <property type="protein sequence ID" value="OGLUM06G17700.1"/>
    <property type="gene ID" value="OGLUM06G17700"/>
</dbReference>
<evidence type="ECO:0000313" key="2">
    <source>
        <dbReference type="Proteomes" id="UP000026961"/>
    </source>
</evidence>